<dbReference type="EMBL" id="KQ234903">
    <property type="protein sequence ID" value="KMZ83396.1"/>
    <property type="molecule type" value="Genomic_DNA"/>
</dbReference>
<feature type="compositionally biased region" description="Basic and acidic residues" evidence="1">
    <location>
        <begin position="212"/>
        <end position="232"/>
    </location>
</feature>
<evidence type="ECO:0000256" key="1">
    <source>
        <dbReference type="SAM" id="MobiDB-lite"/>
    </source>
</evidence>
<dbReference type="InterPro" id="IPR008780">
    <property type="entry name" value="Plasmodium_Vir"/>
</dbReference>
<proteinExistence type="predicted"/>
<dbReference type="Pfam" id="PF05795">
    <property type="entry name" value="Plasmodium_Vir"/>
    <property type="match status" value="1"/>
</dbReference>
<evidence type="ECO:0008006" key="4">
    <source>
        <dbReference type="Google" id="ProtNLM"/>
    </source>
</evidence>
<name>A0A0J9SL64_PLAV1</name>
<dbReference type="Proteomes" id="UP000053327">
    <property type="component" value="Unassembled WGS sequence"/>
</dbReference>
<organism evidence="2 3">
    <name type="scientific">Plasmodium vivax (strain Brazil I)</name>
    <dbReference type="NCBI Taxonomy" id="1033975"/>
    <lineage>
        <taxon>Eukaryota</taxon>
        <taxon>Sar</taxon>
        <taxon>Alveolata</taxon>
        <taxon>Apicomplexa</taxon>
        <taxon>Aconoidasida</taxon>
        <taxon>Haemosporida</taxon>
        <taxon>Plasmodiidae</taxon>
        <taxon>Plasmodium</taxon>
        <taxon>Plasmodium (Plasmodium)</taxon>
    </lineage>
</organism>
<evidence type="ECO:0000313" key="2">
    <source>
        <dbReference type="EMBL" id="KMZ83396.1"/>
    </source>
</evidence>
<evidence type="ECO:0000313" key="3">
    <source>
        <dbReference type="Proteomes" id="UP000053327"/>
    </source>
</evidence>
<protein>
    <recommendedName>
        <fullName evidence="4">VIR protein</fullName>
    </recommendedName>
</protein>
<dbReference type="AlphaFoldDB" id="A0A0J9SL64"/>
<feature type="region of interest" description="Disordered" evidence="1">
    <location>
        <begin position="204"/>
        <end position="236"/>
    </location>
</feature>
<dbReference type="OrthoDB" id="10421562at2759"/>
<sequence>MDIESEDLNRYNVQCNKIVVREPRDKMILICKKYQRFLHNCLTWSDLNPDFDVSLLLSFWLYEKLIKIYGGTNTQEITSGFSALQGTWANFFNYDRIKDSRYLKCKPEPKMLNQEDWVKRKQLFEYYVNYDTLYRTASLYLLKCQENYEKIKEFSSLYEYFRGECLTEGYECPKVFPKFESEKREYNLEILPCHKQMEKAIAAAAQVKASSHHPEGAEQRHGASNDGPEKPGSKFIAPDTQITLETTDIKTKVANSVLGAAPVILTATALYRYTRLGPWLRRIGGGRTNNMNSMDTFSPYTEETGDMFSNNSENYISYQPI</sequence>
<accession>A0A0J9SL64</accession>
<reference evidence="2 3" key="1">
    <citation type="submission" date="2011-08" db="EMBL/GenBank/DDBJ databases">
        <title>The Genome Sequence of Plasmodium vivax Brazil I.</title>
        <authorList>
            <consortium name="The Broad Institute Genome Sequencing Platform"/>
            <consortium name="The Broad Institute Genome Sequencing Center for Infectious Disease"/>
            <person name="Neafsey D."/>
            <person name="Carlton J."/>
            <person name="Barnwell J."/>
            <person name="Collins W."/>
            <person name="Escalante A."/>
            <person name="Mullikin J."/>
            <person name="Saul A."/>
            <person name="Guigo R."/>
            <person name="Camara F."/>
            <person name="Young S.K."/>
            <person name="Zeng Q."/>
            <person name="Gargeya S."/>
            <person name="Fitzgerald M."/>
            <person name="Haas B."/>
            <person name="Abouelleil A."/>
            <person name="Alvarado L."/>
            <person name="Arachchi H.M."/>
            <person name="Berlin A."/>
            <person name="Brown A."/>
            <person name="Chapman S.B."/>
            <person name="Chen Z."/>
            <person name="Dunbar C."/>
            <person name="Freedman E."/>
            <person name="Gearin G."/>
            <person name="Gellesch M."/>
            <person name="Goldberg J."/>
            <person name="Griggs A."/>
            <person name="Gujja S."/>
            <person name="Heiman D."/>
            <person name="Howarth C."/>
            <person name="Larson L."/>
            <person name="Lui A."/>
            <person name="MacDonald P.J.P."/>
            <person name="Montmayeur A."/>
            <person name="Murphy C."/>
            <person name="Neiman D."/>
            <person name="Pearson M."/>
            <person name="Priest M."/>
            <person name="Roberts A."/>
            <person name="Saif S."/>
            <person name="Shea T."/>
            <person name="Shenoy N."/>
            <person name="Sisk P."/>
            <person name="Stolte C."/>
            <person name="Sykes S."/>
            <person name="Wortman J."/>
            <person name="Nusbaum C."/>
            <person name="Birren B."/>
        </authorList>
    </citation>
    <scope>NUCLEOTIDE SEQUENCE [LARGE SCALE GENOMIC DNA]</scope>
    <source>
        <strain evidence="2 3">Brazil I</strain>
    </source>
</reference>
<gene>
    <name evidence="2" type="ORF">PVBG_06038</name>
</gene>